<organism evidence="2 3">
    <name type="scientific">Hyaloscypha hepaticicola</name>
    <dbReference type="NCBI Taxonomy" id="2082293"/>
    <lineage>
        <taxon>Eukaryota</taxon>
        <taxon>Fungi</taxon>
        <taxon>Dikarya</taxon>
        <taxon>Ascomycota</taxon>
        <taxon>Pezizomycotina</taxon>
        <taxon>Leotiomycetes</taxon>
        <taxon>Helotiales</taxon>
        <taxon>Hyaloscyphaceae</taxon>
        <taxon>Hyaloscypha</taxon>
    </lineage>
</organism>
<keyword evidence="3" id="KW-1185">Reference proteome</keyword>
<feature type="compositionally biased region" description="Polar residues" evidence="1">
    <location>
        <begin position="55"/>
        <end position="74"/>
    </location>
</feature>
<protein>
    <submittedName>
        <fullName evidence="2">Uncharacterized protein</fullName>
    </submittedName>
</protein>
<gene>
    <name evidence="2" type="ORF">NA56DRAFT_696800</name>
</gene>
<dbReference type="EMBL" id="KZ613465">
    <property type="protein sequence ID" value="PMD27779.1"/>
    <property type="molecule type" value="Genomic_DNA"/>
</dbReference>
<proteinExistence type="predicted"/>
<dbReference type="Proteomes" id="UP000235672">
    <property type="component" value="Unassembled WGS sequence"/>
</dbReference>
<sequence length="158" mass="17368">MLCFSRITSLSVVSDSRTPYGKLLSPDIFWGAIGESLFTSPREPLIPRIRRELAKTSSKPSRSVTKTSEVTSHTSPPPIVWLVPRFGHQCPSSPVRNVPTANALIFVQPWKSDPTNHLTCCAPAANRHFIAFEKAKAWLAAWVCSYVIGADPGHNENG</sequence>
<evidence type="ECO:0000256" key="1">
    <source>
        <dbReference type="SAM" id="MobiDB-lite"/>
    </source>
</evidence>
<evidence type="ECO:0000313" key="3">
    <source>
        <dbReference type="Proteomes" id="UP000235672"/>
    </source>
</evidence>
<reference evidence="2 3" key="1">
    <citation type="submission" date="2016-05" db="EMBL/GenBank/DDBJ databases">
        <title>A degradative enzymes factory behind the ericoid mycorrhizal symbiosis.</title>
        <authorList>
            <consortium name="DOE Joint Genome Institute"/>
            <person name="Martino E."/>
            <person name="Morin E."/>
            <person name="Grelet G."/>
            <person name="Kuo A."/>
            <person name="Kohler A."/>
            <person name="Daghino S."/>
            <person name="Barry K."/>
            <person name="Choi C."/>
            <person name="Cichocki N."/>
            <person name="Clum A."/>
            <person name="Copeland A."/>
            <person name="Hainaut M."/>
            <person name="Haridas S."/>
            <person name="Labutti K."/>
            <person name="Lindquist E."/>
            <person name="Lipzen A."/>
            <person name="Khouja H.-R."/>
            <person name="Murat C."/>
            <person name="Ohm R."/>
            <person name="Olson A."/>
            <person name="Spatafora J."/>
            <person name="Veneault-Fourrey C."/>
            <person name="Henrissat B."/>
            <person name="Grigoriev I."/>
            <person name="Martin F."/>
            <person name="Perotto S."/>
        </authorList>
    </citation>
    <scope>NUCLEOTIDE SEQUENCE [LARGE SCALE GENOMIC DNA]</scope>
    <source>
        <strain evidence="2 3">UAMH 7357</strain>
    </source>
</reference>
<evidence type="ECO:0000313" key="2">
    <source>
        <dbReference type="EMBL" id="PMD27779.1"/>
    </source>
</evidence>
<accession>A0A2J6QNE2</accession>
<feature type="region of interest" description="Disordered" evidence="1">
    <location>
        <begin position="54"/>
        <end position="75"/>
    </location>
</feature>
<name>A0A2J6QNE2_9HELO</name>
<dbReference type="AlphaFoldDB" id="A0A2J6QNE2"/>